<dbReference type="EMBL" id="CP044205">
    <property type="protein sequence ID" value="QFY41563.1"/>
    <property type="molecule type" value="Genomic_DNA"/>
</dbReference>
<dbReference type="Pfam" id="PF03079">
    <property type="entry name" value="ARD"/>
    <property type="match status" value="1"/>
</dbReference>
<feature type="binding site" evidence="9">
    <location>
        <position position="140"/>
    </location>
    <ligand>
        <name>Fe(2+)</name>
        <dbReference type="ChEBI" id="CHEBI:29033"/>
    </ligand>
</feature>
<keyword evidence="6 9" id="KW-0560">Oxidoreductase</keyword>
<evidence type="ECO:0000256" key="7">
    <source>
        <dbReference type="ARBA" id="ARBA00023004"/>
    </source>
</evidence>
<feature type="binding site" evidence="9">
    <location>
        <position position="98"/>
    </location>
    <ligand>
        <name>Fe(2+)</name>
        <dbReference type="ChEBI" id="CHEBI:29033"/>
    </ligand>
</feature>
<keyword evidence="5 9" id="KW-0223">Dioxygenase</keyword>
<accession>A0A5Q0BCA7</accession>
<dbReference type="GO" id="GO:0016151">
    <property type="term" value="F:nickel cation binding"/>
    <property type="evidence" value="ECO:0007669"/>
    <property type="project" value="UniProtKB-UniRule"/>
</dbReference>
<evidence type="ECO:0000256" key="6">
    <source>
        <dbReference type="ARBA" id="ARBA00023002"/>
    </source>
</evidence>
<comment type="pathway">
    <text evidence="9">Amino-acid biosynthesis; L-methionine biosynthesis via salvage pathway; L-methionine from S-methyl-5-thio-alpha-D-ribose 1-phosphate: step 5/6.</text>
</comment>
<evidence type="ECO:0000256" key="9">
    <source>
        <dbReference type="HAMAP-Rule" id="MF_01682"/>
    </source>
</evidence>
<keyword evidence="11" id="KW-1185">Reference proteome</keyword>
<keyword evidence="7 9" id="KW-0408">Iron</keyword>
<sequence>MSVLSVYDGRDVASSEVFTGLDDISARLNEIDVRFERWTAGFEFGADASNVDVLNAYHDSIDSLKRFYGFQSEDVISVKADHPERVAMRARFLREHTHSDFEVRFFVEGRGLFFLHPDDRVYAVLCERGDLISVPANVKHWFDMGEYPELKCIRLFTTPEGWVADYTGSEIAESFPRLEQFLGTFA</sequence>
<feature type="binding site" evidence="9">
    <location>
        <position position="102"/>
    </location>
    <ligand>
        <name>Ni(2+)</name>
        <dbReference type="ChEBI" id="CHEBI:49786"/>
    </ligand>
</feature>
<evidence type="ECO:0000256" key="3">
    <source>
        <dbReference type="ARBA" id="ARBA00022605"/>
    </source>
</evidence>
<dbReference type="InterPro" id="IPR004313">
    <property type="entry name" value="ARD"/>
</dbReference>
<evidence type="ECO:0000256" key="1">
    <source>
        <dbReference type="ARBA" id="ARBA00000428"/>
    </source>
</evidence>
<evidence type="ECO:0000256" key="8">
    <source>
        <dbReference type="ARBA" id="ARBA00023167"/>
    </source>
</evidence>
<dbReference type="UniPathway" id="UPA00904">
    <property type="reaction ID" value="UER00878"/>
</dbReference>
<feature type="site" description="May play a role in metal incorporation in vivo" evidence="9">
    <location>
        <position position="95"/>
    </location>
</feature>
<comment type="function">
    <text evidence="9">Catalyzes 2 different reactions between oxygene and the acireductone 1,2-dihydroxy-3-keto-5-methylthiopentene (DHK-MTPene) depending upon the metal bound in the active site. Fe-containing acireductone dioxygenase (Fe-ARD) produces formate and 2-keto-4-methylthiobutyrate (KMTB), the alpha-ketoacid precursor of methionine in the methionine recycle pathway. Ni-containing acireductone dioxygenase (Ni-ARD) produces methylthiopropionate, carbon monoxide and formate, and does not lie on the methionine recycle pathway.</text>
</comment>
<keyword evidence="8 9" id="KW-0486">Methionine biosynthesis</keyword>
<dbReference type="InterPro" id="IPR023956">
    <property type="entry name" value="ARD_bac"/>
</dbReference>
<dbReference type="AlphaFoldDB" id="A0A5Q0BCA7"/>
<gene>
    <name evidence="9" type="primary">mtnD</name>
    <name evidence="10" type="ORF">F6R98_02100</name>
</gene>
<comment type="subunit">
    <text evidence="9">Monomer.</text>
</comment>
<dbReference type="EC" id="1.13.11.53" evidence="9"/>
<dbReference type="InterPro" id="IPR011051">
    <property type="entry name" value="RmlC_Cupin_sf"/>
</dbReference>
<dbReference type="GO" id="GO:0010308">
    <property type="term" value="F:acireductone dioxygenase (Ni2+-requiring) activity"/>
    <property type="evidence" value="ECO:0007669"/>
    <property type="project" value="UniProtKB-UniRule"/>
</dbReference>
<dbReference type="OrthoDB" id="9795636at2"/>
<comment type="cofactor">
    <cofactor evidence="9">
        <name>Fe(2+)</name>
        <dbReference type="ChEBI" id="CHEBI:29033"/>
    </cofactor>
    <text evidence="9">Binds 1 Fe(2+) cation per monomer.</text>
</comment>
<keyword evidence="3 9" id="KW-0028">Amino-acid biosynthesis</keyword>
<dbReference type="GO" id="GO:0019509">
    <property type="term" value="P:L-methionine salvage from methylthioadenosine"/>
    <property type="evidence" value="ECO:0007669"/>
    <property type="project" value="UniProtKB-UniRule"/>
</dbReference>
<comment type="catalytic activity">
    <reaction evidence="9">
        <text>1,2-dihydroxy-5-(methylsulfanyl)pent-1-en-3-one + O2 = 3-(methylsulfanyl)propanoate + CO + formate + 2 H(+)</text>
        <dbReference type="Rhea" id="RHEA:14161"/>
        <dbReference type="ChEBI" id="CHEBI:15378"/>
        <dbReference type="ChEBI" id="CHEBI:15379"/>
        <dbReference type="ChEBI" id="CHEBI:15740"/>
        <dbReference type="ChEBI" id="CHEBI:17245"/>
        <dbReference type="ChEBI" id="CHEBI:49016"/>
        <dbReference type="ChEBI" id="CHEBI:49252"/>
        <dbReference type="EC" id="1.13.11.53"/>
    </reaction>
</comment>
<evidence type="ECO:0000256" key="5">
    <source>
        <dbReference type="ARBA" id="ARBA00022964"/>
    </source>
</evidence>
<dbReference type="GO" id="GO:0005506">
    <property type="term" value="F:iron ion binding"/>
    <property type="evidence" value="ECO:0007669"/>
    <property type="project" value="UniProtKB-UniRule"/>
</dbReference>
<evidence type="ECO:0000256" key="4">
    <source>
        <dbReference type="ARBA" id="ARBA00022723"/>
    </source>
</evidence>
<feature type="binding site" evidence="9">
    <location>
        <position position="140"/>
    </location>
    <ligand>
        <name>Ni(2+)</name>
        <dbReference type="ChEBI" id="CHEBI:49786"/>
    </ligand>
</feature>
<dbReference type="EC" id="1.13.11.54" evidence="9"/>
<dbReference type="PANTHER" id="PTHR23418:SF0">
    <property type="entry name" value="ACIREDUCTONE DIOXYGENASE"/>
    <property type="match status" value="1"/>
</dbReference>
<dbReference type="HAMAP" id="MF_01682">
    <property type="entry name" value="Salvage_MtnD"/>
    <property type="match status" value="1"/>
</dbReference>
<dbReference type="InterPro" id="IPR014710">
    <property type="entry name" value="RmlC-like_jellyroll"/>
</dbReference>
<dbReference type="SUPFAM" id="SSF51182">
    <property type="entry name" value="RmlC-like cupins"/>
    <property type="match status" value="1"/>
</dbReference>
<evidence type="ECO:0000313" key="10">
    <source>
        <dbReference type="EMBL" id="QFY41563.1"/>
    </source>
</evidence>
<dbReference type="RefSeq" id="WP_153247546.1">
    <property type="nucleotide sequence ID" value="NZ_CP044205.1"/>
</dbReference>
<protein>
    <recommendedName>
        <fullName evidence="9">Acireductone dioxygenase</fullName>
    </recommendedName>
    <alternativeName>
        <fullName evidence="9">1,2-dihydroxy-3-keto-5-methylthiopentene dioxygenase</fullName>
        <shortName evidence="9">DHK-MTPene dioxygenase</shortName>
    </alternativeName>
    <alternativeName>
        <fullName evidence="9">Acireductone dioxygenase (Fe(2+)-requiring)</fullName>
        <shortName evidence="9">ARD'</shortName>
        <shortName evidence="9">Fe-ARD</shortName>
        <ecNumber evidence="9">1.13.11.54</ecNumber>
    </alternativeName>
    <alternativeName>
        <fullName evidence="9">Acireductone dioxygenase (Ni(2+)-requiring)</fullName>
        <shortName evidence="9">ARD</shortName>
        <shortName evidence="9">Ni-ARD</shortName>
        <ecNumber evidence="9">1.13.11.53</ecNumber>
    </alternativeName>
</protein>
<comment type="caution">
    <text evidence="9">Lacks conserved residue(s) required for the propagation of feature annotation.</text>
</comment>
<comment type="similarity">
    <text evidence="9">Belongs to the acireductone dioxygenase (ARD) family.</text>
</comment>
<dbReference type="KEGG" id="mmob:F6R98_02100"/>
<feature type="site" description="Important to generate the dianion" evidence="9">
    <location>
        <position position="104"/>
    </location>
</feature>
<proteinExistence type="inferred from homology"/>
<feature type="binding site" evidence="9">
    <location>
        <position position="96"/>
    </location>
    <ligand>
        <name>Fe(2+)</name>
        <dbReference type="ChEBI" id="CHEBI:29033"/>
    </ligand>
</feature>
<dbReference type="CDD" id="cd02232">
    <property type="entry name" value="cupin_ARD"/>
    <property type="match status" value="1"/>
</dbReference>
<dbReference type="GO" id="GO:0019284">
    <property type="term" value="P:L-methionine salvage from S-adenosylmethionine"/>
    <property type="evidence" value="ECO:0007669"/>
    <property type="project" value="InterPro"/>
</dbReference>
<comment type="cofactor">
    <cofactor evidence="9">
        <name>Ni(2+)</name>
        <dbReference type="ChEBI" id="CHEBI:49786"/>
    </cofactor>
    <text evidence="9">Binds 1 nickel ion per monomer.</text>
</comment>
<dbReference type="PANTHER" id="PTHR23418">
    <property type="entry name" value="ACIREDUCTONE DIOXYGENASE"/>
    <property type="match status" value="1"/>
</dbReference>
<evidence type="ECO:0000313" key="11">
    <source>
        <dbReference type="Proteomes" id="UP000325755"/>
    </source>
</evidence>
<organism evidence="10 11">
    <name type="scientific">Candidatus Methylospira mobilis</name>
    <dbReference type="NCBI Taxonomy" id="1808979"/>
    <lineage>
        <taxon>Bacteria</taxon>
        <taxon>Pseudomonadati</taxon>
        <taxon>Pseudomonadota</taxon>
        <taxon>Gammaproteobacteria</taxon>
        <taxon>Methylococcales</taxon>
        <taxon>Methylococcaceae</taxon>
        <taxon>Candidatus Methylospira</taxon>
    </lineage>
</organism>
<comment type="catalytic activity">
    <reaction evidence="1 9">
        <text>1,2-dihydroxy-5-(methylsulfanyl)pent-1-en-3-one + O2 = 4-methylsulfanyl-2-oxobutanoate + formate + 2 H(+)</text>
        <dbReference type="Rhea" id="RHEA:24504"/>
        <dbReference type="ChEBI" id="CHEBI:15378"/>
        <dbReference type="ChEBI" id="CHEBI:15379"/>
        <dbReference type="ChEBI" id="CHEBI:15740"/>
        <dbReference type="ChEBI" id="CHEBI:16723"/>
        <dbReference type="ChEBI" id="CHEBI:49252"/>
        <dbReference type="EC" id="1.13.11.54"/>
    </reaction>
</comment>
<dbReference type="Gene3D" id="2.60.120.10">
    <property type="entry name" value="Jelly Rolls"/>
    <property type="match status" value="1"/>
</dbReference>
<keyword evidence="2 9" id="KW-0533">Nickel</keyword>
<feature type="binding site" evidence="9">
    <location>
        <position position="98"/>
    </location>
    <ligand>
        <name>Ni(2+)</name>
        <dbReference type="ChEBI" id="CHEBI:49786"/>
    </ligand>
</feature>
<evidence type="ECO:0000256" key="2">
    <source>
        <dbReference type="ARBA" id="ARBA00022596"/>
    </source>
</evidence>
<name>A0A5Q0BCA7_9GAMM</name>
<feature type="binding site" evidence="9">
    <location>
        <position position="102"/>
    </location>
    <ligand>
        <name>Fe(2+)</name>
        <dbReference type="ChEBI" id="CHEBI:29033"/>
    </ligand>
</feature>
<dbReference type="InParanoid" id="A0A5Q0BCA7"/>
<reference evidence="10 11" key="1">
    <citation type="submission" date="2019-09" db="EMBL/GenBank/DDBJ databases">
        <title>Ecophysiology of the spiral-shaped methanotroph Methylospira mobilis as revealed by the complete genome sequence.</title>
        <authorList>
            <person name="Oshkin I.Y."/>
            <person name="Dedysh S.N."/>
            <person name="Miroshnikov K."/>
            <person name="Danilova O.V."/>
            <person name="Hakobyan A."/>
            <person name="Liesack W."/>
        </authorList>
    </citation>
    <scope>NUCLEOTIDE SEQUENCE [LARGE SCALE GENOMIC DNA]</scope>
    <source>
        <strain evidence="10 11">Shm1</strain>
    </source>
</reference>
<dbReference type="GO" id="GO:0010309">
    <property type="term" value="F:acireductone dioxygenase [iron(II)-requiring] activity"/>
    <property type="evidence" value="ECO:0007669"/>
    <property type="project" value="UniProtKB-UniRule"/>
</dbReference>
<keyword evidence="4 9" id="KW-0479">Metal-binding</keyword>
<feature type="binding site" evidence="9">
    <location>
        <position position="96"/>
    </location>
    <ligand>
        <name>Ni(2+)</name>
        <dbReference type="ChEBI" id="CHEBI:49786"/>
    </ligand>
</feature>
<dbReference type="Proteomes" id="UP000325755">
    <property type="component" value="Chromosome"/>
</dbReference>